<keyword evidence="2" id="KW-1185">Reference proteome</keyword>
<dbReference type="InterPro" id="IPR027417">
    <property type="entry name" value="P-loop_NTPase"/>
</dbReference>
<organism evidence="1 2">
    <name type="scientific">Capsicum annuum</name>
    <name type="common">Capsicum pepper</name>
    <dbReference type="NCBI Taxonomy" id="4072"/>
    <lineage>
        <taxon>Eukaryota</taxon>
        <taxon>Viridiplantae</taxon>
        <taxon>Streptophyta</taxon>
        <taxon>Embryophyta</taxon>
        <taxon>Tracheophyta</taxon>
        <taxon>Spermatophyta</taxon>
        <taxon>Magnoliopsida</taxon>
        <taxon>eudicotyledons</taxon>
        <taxon>Gunneridae</taxon>
        <taxon>Pentapetalae</taxon>
        <taxon>asterids</taxon>
        <taxon>lamiids</taxon>
        <taxon>Solanales</taxon>
        <taxon>Solanaceae</taxon>
        <taxon>Solanoideae</taxon>
        <taxon>Capsiceae</taxon>
        <taxon>Capsicum</taxon>
    </lineage>
</organism>
<evidence type="ECO:0008006" key="3">
    <source>
        <dbReference type="Google" id="ProtNLM"/>
    </source>
</evidence>
<proteinExistence type="predicted"/>
<reference evidence="1 2" key="1">
    <citation type="journal article" date="2014" name="Nat. Genet.">
        <title>Genome sequence of the hot pepper provides insights into the evolution of pungency in Capsicum species.</title>
        <authorList>
            <person name="Kim S."/>
            <person name="Park M."/>
            <person name="Yeom S.I."/>
            <person name="Kim Y.M."/>
            <person name="Lee J.M."/>
            <person name="Lee H.A."/>
            <person name="Seo E."/>
            <person name="Choi J."/>
            <person name="Cheong K."/>
            <person name="Kim K.T."/>
            <person name="Jung K."/>
            <person name="Lee G.W."/>
            <person name="Oh S.K."/>
            <person name="Bae C."/>
            <person name="Kim S.B."/>
            <person name="Lee H.Y."/>
            <person name="Kim S.Y."/>
            <person name="Kim M.S."/>
            <person name="Kang B.C."/>
            <person name="Jo Y.D."/>
            <person name="Yang H.B."/>
            <person name="Jeong H.J."/>
            <person name="Kang W.H."/>
            <person name="Kwon J.K."/>
            <person name="Shin C."/>
            <person name="Lim J.Y."/>
            <person name="Park J.H."/>
            <person name="Huh J.H."/>
            <person name="Kim J.S."/>
            <person name="Kim B.D."/>
            <person name="Cohen O."/>
            <person name="Paran I."/>
            <person name="Suh M.C."/>
            <person name="Lee S.B."/>
            <person name="Kim Y.K."/>
            <person name="Shin Y."/>
            <person name="Noh S.J."/>
            <person name="Park J."/>
            <person name="Seo Y.S."/>
            <person name="Kwon S.Y."/>
            <person name="Kim H.A."/>
            <person name="Park J.M."/>
            <person name="Kim H.J."/>
            <person name="Choi S.B."/>
            <person name="Bosland P.W."/>
            <person name="Reeves G."/>
            <person name="Jo S.H."/>
            <person name="Lee B.W."/>
            <person name="Cho H.T."/>
            <person name="Choi H.S."/>
            <person name="Lee M.S."/>
            <person name="Yu Y."/>
            <person name="Do Choi Y."/>
            <person name="Park B.S."/>
            <person name="van Deynze A."/>
            <person name="Ashrafi H."/>
            <person name="Hill T."/>
            <person name="Kim W.T."/>
            <person name="Pai H.S."/>
            <person name="Ahn H.K."/>
            <person name="Yeam I."/>
            <person name="Giovannoni J.J."/>
            <person name="Rose J.K."/>
            <person name="Sorensen I."/>
            <person name="Lee S.J."/>
            <person name="Kim R.W."/>
            <person name="Choi I.Y."/>
            <person name="Choi B.S."/>
            <person name="Lim J.S."/>
            <person name="Lee Y.H."/>
            <person name="Choi D."/>
        </authorList>
    </citation>
    <scope>NUCLEOTIDE SEQUENCE [LARGE SCALE GENOMIC DNA]</scope>
    <source>
        <strain evidence="2">cv. CM334</strain>
    </source>
</reference>
<accession>A0A2G2Y7X4</accession>
<sequence>MIINKSQGQSLNHIGLYLPRQVFTHGQLYVAVSRVSTRQGLAILNIDDDMKYPTFFKNIIYKEVFQNISPQVKISTRYFFLSLRNIILSYKSLIYYAHIPLALF</sequence>
<reference evidence="1 2" key="2">
    <citation type="journal article" date="2017" name="Genome Biol.">
        <title>New reference genome sequences of hot pepper reveal the massive evolution of plant disease-resistance genes by retroduplication.</title>
        <authorList>
            <person name="Kim S."/>
            <person name="Park J."/>
            <person name="Yeom S.I."/>
            <person name="Kim Y.M."/>
            <person name="Seo E."/>
            <person name="Kim K.T."/>
            <person name="Kim M.S."/>
            <person name="Lee J.M."/>
            <person name="Cheong K."/>
            <person name="Shin H.S."/>
            <person name="Kim S.B."/>
            <person name="Han K."/>
            <person name="Lee J."/>
            <person name="Park M."/>
            <person name="Lee H.A."/>
            <person name="Lee H.Y."/>
            <person name="Lee Y."/>
            <person name="Oh S."/>
            <person name="Lee J.H."/>
            <person name="Choi E."/>
            <person name="Choi E."/>
            <person name="Lee S.E."/>
            <person name="Jeon J."/>
            <person name="Kim H."/>
            <person name="Choi G."/>
            <person name="Song H."/>
            <person name="Lee J."/>
            <person name="Lee S.C."/>
            <person name="Kwon J.K."/>
            <person name="Lee H.Y."/>
            <person name="Koo N."/>
            <person name="Hong Y."/>
            <person name="Kim R.W."/>
            <person name="Kang W.H."/>
            <person name="Huh J.H."/>
            <person name="Kang B.C."/>
            <person name="Yang T.J."/>
            <person name="Lee Y.H."/>
            <person name="Bennetzen J.L."/>
            <person name="Choi D."/>
        </authorList>
    </citation>
    <scope>NUCLEOTIDE SEQUENCE [LARGE SCALE GENOMIC DNA]</scope>
    <source>
        <strain evidence="2">cv. CM334</strain>
    </source>
</reference>
<protein>
    <recommendedName>
        <fullName evidence="3">ATP-dependent DNA helicase PIF1-like</fullName>
    </recommendedName>
</protein>
<dbReference type="SUPFAM" id="SSF52540">
    <property type="entry name" value="P-loop containing nucleoside triphosphate hydrolases"/>
    <property type="match status" value="1"/>
</dbReference>
<dbReference type="AlphaFoldDB" id="A0A2G2Y7X4"/>
<dbReference type="STRING" id="4072.A0A2G2Y7X4"/>
<dbReference type="OMA" id="RYTQNIV"/>
<dbReference type="Proteomes" id="UP000222542">
    <property type="component" value="Unassembled WGS sequence"/>
</dbReference>
<name>A0A2G2Y7X4_CAPAN</name>
<evidence type="ECO:0000313" key="1">
    <source>
        <dbReference type="EMBL" id="PHT65789.1"/>
    </source>
</evidence>
<gene>
    <name evidence="1" type="ORF">T459_30214</name>
</gene>
<dbReference type="EMBL" id="AYRZ02000012">
    <property type="protein sequence ID" value="PHT65789.1"/>
    <property type="molecule type" value="Genomic_DNA"/>
</dbReference>
<dbReference type="Gramene" id="PHT65789">
    <property type="protein sequence ID" value="PHT65789"/>
    <property type="gene ID" value="T459_30214"/>
</dbReference>
<comment type="caution">
    <text evidence="1">The sequence shown here is derived from an EMBL/GenBank/DDBJ whole genome shotgun (WGS) entry which is preliminary data.</text>
</comment>
<evidence type="ECO:0000313" key="2">
    <source>
        <dbReference type="Proteomes" id="UP000222542"/>
    </source>
</evidence>